<dbReference type="KEGG" id="atx:GCD22_00554"/>
<evidence type="ECO:0000259" key="9">
    <source>
        <dbReference type="Pfam" id="PF12161"/>
    </source>
</evidence>
<feature type="domain" description="DNA methylase adenine-specific" evidence="8">
    <location>
        <begin position="154"/>
        <end position="450"/>
    </location>
</feature>
<dbReference type="SUPFAM" id="SSF53335">
    <property type="entry name" value="S-adenosyl-L-methionine-dependent methyltransferases"/>
    <property type="match status" value="1"/>
</dbReference>
<organism evidence="10 11">
    <name type="scientific">Acidithiobacillus thiooxidans ATCC 19377</name>
    <dbReference type="NCBI Taxonomy" id="637390"/>
    <lineage>
        <taxon>Bacteria</taxon>
        <taxon>Pseudomonadati</taxon>
        <taxon>Pseudomonadota</taxon>
        <taxon>Acidithiobacillia</taxon>
        <taxon>Acidithiobacillales</taxon>
        <taxon>Acidithiobacillaceae</taxon>
        <taxon>Acidithiobacillus</taxon>
    </lineage>
</organism>
<dbReference type="Gene3D" id="3.40.50.150">
    <property type="entry name" value="Vaccinia Virus protein VP39"/>
    <property type="match status" value="1"/>
</dbReference>
<dbReference type="AlphaFoldDB" id="A0A5P9XM50"/>
<dbReference type="InterPro" id="IPR051537">
    <property type="entry name" value="DNA_Adenine_Mtase"/>
</dbReference>
<dbReference type="GO" id="GO:0003677">
    <property type="term" value="F:DNA binding"/>
    <property type="evidence" value="ECO:0007669"/>
    <property type="project" value="InterPro"/>
</dbReference>
<keyword evidence="6" id="KW-0680">Restriction system</keyword>
<reference evidence="10 11" key="1">
    <citation type="submission" date="2019-10" db="EMBL/GenBank/DDBJ databases">
        <authorList>
            <person name="Wang R."/>
        </authorList>
    </citation>
    <scope>NUCLEOTIDE SEQUENCE [LARGE SCALE GENOMIC DNA]</scope>
    <source>
        <strain evidence="10 11">ATCC 19377</strain>
    </source>
</reference>
<sequence>MFEQAFKNIDDILHKDAGSSSELDYTEQTSWLLFLKYLDALEQDRAMEAELEGRPYTFILEDAFRWEHWAAPKTADGRMDHHKAMSGDDLRDFVNIRLFPYLSGFKRRATGSNTIEYKIGEIFSEIKNKIQSGYNLREIVEIIDGLRFRSQTEKHELSHLYEAKIKNMGNAGRNGGEYYTPRPLIRAIVQVVAPKVGEKIYDGAVGSAGFLCEAFDYLKAQSGLTTGDMQTLQERTFYGKEKKSLAYVIAIMNMILHGIDAPNIVHTNTLAENLMDIQPKDRVDVVLANPPFGGKERKEVQQNFPIKTGETAFLFLQHFIRMLKAGGRAGVVIKNTFLSNTDNASVSLRKLLLEDCNLHTVLDLPGGTFQGAGVKTVVLFFDKGAPTRKVWYYQLNPGRNMGKTNPLNDNDLAEFVALQKTKADSPQSWTVDVSGIDTHTYDLSAKNPNGGDEKVLRSPEEILDEIAALDAESAEVLAVIRGLL</sequence>
<evidence type="ECO:0000259" key="8">
    <source>
        <dbReference type="Pfam" id="PF02384"/>
    </source>
</evidence>
<evidence type="ECO:0000256" key="5">
    <source>
        <dbReference type="ARBA" id="ARBA00022691"/>
    </source>
</evidence>
<gene>
    <name evidence="10" type="primary">hsdM</name>
    <name evidence="10" type="ORF">GCD22_00554</name>
</gene>
<dbReference type="Proteomes" id="UP000363590">
    <property type="component" value="Chromosome"/>
</dbReference>
<dbReference type="PROSITE" id="PS00092">
    <property type="entry name" value="N6_MTASE"/>
    <property type="match status" value="1"/>
</dbReference>
<evidence type="ECO:0000256" key="7">
    <source>
        <dbReference type="ARBA" id="ARBA00047942"/>
    </source>
</evidence>
<comment type="catalytic activity">
    <reaction evidence="7">
        <text>a 2'-deoxyadenosine in DNA + S-adenosyl-L-methionine = an N(6)-methyl-2'-deoxyadenosine in DNA + S-adenosyl-L-homocysteine + H(+)</text>
        <dbReference type="Rhea" id="RHEA:15197"/>
        <dbReference type="Rhea" id="RHEA-COMP:12418"/>
        <dbReference type="Rhea" id="RHEA-COMP:12419"/>
        <dbReference type="ChEBI" id="CHEBI:15378"/>
        <dbReference type="ChEBI" id="CHEBI:57856"/>
        <dbReference type="ChEBI" id="CHEBI:59789"/>
        <dbReference type="ChEBI" id="CHEBI:90615"/>
        <dbReference type="ChEBI" id="CHEBI:90616"/>
        <dbReference type="EC" id="2.1.1.72"/>
    </reaction>
</comment>
<dbReference type="GO" id="GO:0008170">
    <property type="term" value="F:N-methyltransferase activity"/>
    <property type="evidence" value="ECO:0007669"/>
    <property type="project" value="InterPro"/>
</dbReference>
<evidence type="ECO:0000256" key="6">
    <source>
        <dbReference type="ARBA" id="ARBA00022747"/>
    </source>
</evidence>
<accession>A0A5P9XM50</accession>
<evidence type="ECO:0000256" key="3">
    <source>
        <dbReference type="ARBA" id="ARBA00022603"/>
    </source>
</evidence>
<dbReference type="InterPro" id="IPR002052">
    <property type="entry name" value="DNA_methylase_N6_adenine_CS"/>
</dbReference>
<evidence type="ECO:0000256" key="4">
    <source>
        <dbReference type="ARBA" id="ARBA00022679"/>
    </source>
</evidence>
<protein>
    <recommendedName>
        <fullName evidence="2">site-specific DNA-methyltransferase (adenine-specific)</fullName>
        <ecNumber evidence="2">2.1.1.72</ecNumber>
    </recommendedName>
</protein>
<evidence type="ECO:0000256" key="2">
    <source>
        <dbReference type="ARBA" id="ARBA00011900"/>
    </source>
</evidence>
<dbReference type="PANTHER" id="PTHR42933">
    <property type="entry name" value="SLR6095 PROTEIN"/>
    <property type="match status" value="1"/>
</dbReference>
<dbReference type="EC" id="2.1.1.72" evidence="2"/>
<name>A0A5P9XM50_ACITH</name>
<comment type="similarity">
    <text evidence="1">Belongs to the N(4)/N(6)-methyltransferase family.</text>
</comment>
<evidence type="ECO:0000313" key="11">
    <source>
        <dbReference type="Proteomes" id="UP000363590"/>
    </source>
</evidence>
<keyword evidence="4" id="KW-0808">Transferase</keyword>
<dbReference type="InterPro" id="IPR029063">
    <property type="entry name" value="SAM-dependent_MTases_sf"/>
</dbReference>
<dbReference type="Pfam" id="PF02384">
    <property type="entry name" value="N6_Mtase"/>
    <property type="match status" value="1"/>
</dbReference>
<dbReference type="EMBL" id="CP045571">
    <property type="protein sequence ID" value="QFX95057.1"/>
    <property type="molecule type" value="Genomic_DNA"/>
</dbReference>
<feature type="domain" description="N6 adenine-specific DNA methyltransferase N-terminal" evidence="9">
    <location>
        <begin position="7"/>
        <end position="142"/>
    </location>
</feature>
<dbReference type="REBASE" id="342585">
    <property type="entry name" value="M.AthC19377ORF554P"/>
</dbReference>
<dbReference type="InterPro" id="IPR022749">
    <property type="entry name" value="D12N6_MeTrfase_N"/>
</dbReference>
<dbReference type="GO" id="GO:0032259">
    <property type="term" value="P:methylation"/>
    <property type="evidence" value="ECO:0007669"/>
    <property type="project" value="UniProtKB-KW"/>
</dbReference>
<proteinExistence type="inferred from homology"/>
<dbReference type="GO" id="GO:0009007">
    <property type="term" value="F:site-specific DNA-methyltransferase (adenine-specific) activity"/>
    <property type="evidence" value="ECO:0007669"/>
    <property type="project" value="UniProtKB-EC"/>
</dbReference>
<dbReference type="GeneID" id="60694973"/>
<dbReference type="PRINTS" id="PR00507">
    <property type="entry name" value="N12N6MTFRASE"/>
</dbReference>
<dbReference type="InterPro" id="IPR038333">
    <property type="entry name" value="T1MK-like_N_sf"/>
</dbReference>
<keyword evidence="5" id="KW-0949">S-adenosyl-L-methionine</keyword>
<dbReference type="GO" id="GO:0009307">
    <property type="term" value="P:DNA restriction-modification system"/>
    <property type="evidence" value="ECO:0007669"/>
    <property type="project" value="UniProtKB-KW"/>
</dbReference>
<dbReference type="PANTHER" id="PTHR42933:SF4">
    <property type="entry name" value="TYPE I RESTRICTION ENZYME ECOKI METHYLASE SUBUNIT"/>
    <property type="match status" value="1"/>
</dbReference>
<evidence type="ECO:0000256" key="1">
    <source>
        <dbReference type="ARBA" id="ARBA00006594"/>
    </source>
</evidence>
<dbReference type="RefSeq" id="WP_031572508.1">
    <property type="nucleotide sequence ID" value="NZ_CP045571.1"/>
</dbReference>
<evidence type="ECO:0000313" key="10">
    <source>
        <dbReference type="EMBL" id="QFX95057.1"/>
    </source>
</evidence>
<dbReference type="Pfam" id="PF12161">
    <property type="entry name" value="HsdM_N"/>
    <property type="match status" value="1"/>
</dbReference>
<dbReference type="InterPro" id="IPR003356">
    <property type="entry name" value="DNA_methylase_A-5"/>
</dbReference>
<dbReference type="Gene3D" id="1.20.1260.30">
    <property type="match status" value="1"/>
</dbReference>
<keyword evidence="3" id="KW-0489">Methyltransferase</keyword>